<comment type="similarity">
    <text evidence="1">Belongs to the peptidase S1C family.</text>
</comment>
<keyword evidence="2" id="KW-0645">Protease</keyword>
<dbReference type="Gene3D" id="2.40.10.120">
    <property type="match status" value="1"/>
</dbReference>
<gene>
    <name evidence="5" type="ORF">THSYN_05925</name>
</gene>
<dbReference type="Pfam" id="PF13365">
    <property type="entry name" value="Trypsin_2"/>
    <property type="match status" value="2"/>
</dbReference>
<dbReference type="InterPro" id="IPR051201">
    <property type="entry name" value="Chloro_Bact_Ser_Proteases"/>
</dbReference>
<dbReference type="Proteomes" id="UP000232638">
    <property type="component" value="Chromosome"/>
</dbReference>
<evidence type="ECO:0000313" key="6">
    <source>
        <dbReference type="Proteomes" id="UP000232638"/>
    </source>
</evidence>
<feature type="domain" description="DUF4124" evidence="4">
    <location>
        <begin position="20"/>
        <end position="72"/>
    </location>
</feature>
<proteinExistence type="inferred from homology"/>
<evidence type="ECO:0000313" key="5">
    <source>
        <dbReference type="EMBL" id="AUB80533.1"/>
    </source>
</evidence>
<dbReference type="GO" id="GO:0006508">
    <property type="term" value="P:proteolysis"/>
    <property type="evidence" value="ECO:0007669"/>
    <property type="project" value="UniProtKB-KW"/>
</dbReference>
<protein>
    <recommendedName>
        <fullName evidence="4">DUF4124 domain-containing protein</fullName>
    </recommendedName>
</protein>
<accession>A0A2K8U4L5</accession>
<evidence type="ECO:0000256" key="1">
    <source>
        <dbReference type="ARBA" id="ARBA00010541"/>
    </source>
</evidence>
<evidence type="ECO:0000259" key="4">
    <source>
        <dbReference type="Pfam" id="PF13511"/>
    </source>
</evidence>
<name>A0A2K8U4L5_9GAMM</name>
<dbReference type="AlphaFoldDB" id="A0A2K8U4L5"/>
<organism evidence="5 6">
    <name type="scientific">Candidatus Thiodictyon syntrophicum</name>
    <dbReference type="NCBI Taxonomy" id="1166950"/>
    <lineage>
        <taxon>Bacteria</taxon>
        <taxon>Pseudomonadati</taxon>
        <taxon>Pseudomonadota</taxon>
        <taxon>Gammaproteobacteria</taxon>
        <taxon>Chromatiales</taxon>
        <taxon>Chromatiaceae</taxon>
        <taxon>Thiodictyon</taxon>
    </lineage>
</organism>
<dbReference type="InterPro" id="IPR025392">
    <property type="entry name" value="DUF4124"/>
</dbReference>
<dbReference type="EMBL" id="CP020370">
    <property type="protein sequence ID" value="AUB80533.1"/>
    <property type="molecule type" value="Genomic_DNA"/>
</dbReference>
<dbReference type="KEGG" id="tsy:THSYN_05925"/>
<dbReference type="PANTHER" id="PTHR43343:SF3">
    <property type="entry name" value="PROTEASE DO-LIKE 8, CHLOROPLASTIC"/>
    <property type="match status" value="1"/>
</dbReference>
<reference evidence="5 6" key="1">
    <citation type="submission" date="2017-03" db="EMBL/GenBank/DDBJ databases">
        <title>Complete genome sequence of Candidatus 'Thiodictyon syntrophicum' sp. nov. strain Cad16T, a photolithoautotroph purple sulfur bacterium isolated from an alpine meromictic lake.</title>
        <authorList>
            <person name="Luedin S.M."/>
            <person name="Pothier J.F."/>
            <person name="Danza F."/>
            <person name="Storelli N."/>
            <person name="Wittwer M."/>
            <person name="Tonolla M."/>
        </authorList>
    </citation>
    <scope>NUCLEOTIDE SEQUENCE [LARGE SCALE GENOMIC DNA]</scope>
    <source>
        <strain evidence="5 6">Cad16T</strain>
    </source>
</reference>
<keyword evidence="3" id="KW-0378">Hydrolase</keyword>
<dbReference type="Pfam" id="PF13511">
    <property type="entry name" value="DUF4124"/>
    <property type="match status" value="1"/>
</dbReference>
<evidence type="ECO:0000256" key="2">
    <source>
        <dbReference type="ARBA" id="ARBA00022670"/>
    </source>
</evidence>
<dbReference type="Gene3D" id="2.40.10.10">
    <property type="entry name" value="Trypsin-like serine proteases"/>
    <property type="match status" value="1"/>
</dbReference>
<dbReference type="OrthoDB" id="8581982at2"/>
<dbReference type="PANTHER" id="PTHR43343">
    <property type="entry name" value="PEPTIDASE S12"/>
    <property type="match status" value="1"/>
</dbReference>
<sequence>MPNQVPISTPVGHAGLLALVLLLAWLPTRAEVFKFQDADGRWHFTDRPPPGAAVPAPPPVSAAAAVPARDLAAALAQRFSARTAVQQATLATVAIEAVLGQGAGFFITDDGYILTNRHVVRPMPTDRREEEARLQPAEGRLQAQEAELARRRTLAAGAAADLARLKARGQEQGPVARRLKDQYDYYAAAVAELADQVAHGRQRVDSAKLEQSLKTDHAILQQDFPIVLKDGERLTARLIRASDDHDLALLKLDGYRTPALRWATGQPLGQGDPVYAIGNPLGVSDSVTAGRVTRLAPDQIMTDVQLLPGNSGGPLVDEAGEVVAINFAKLAKGGDANYQGFGLAIPGAIARAAFPELR</sequence>
<dbReference type="GO" id="GO:0008233">
    <property type="term" value="F:peptidase activity"/>
    <property type="evidence" value="ECO:0007669"/>
    <property type="project" value="UniProtKB-KW"/>
</dbReference>
<dbReference type="SUPFAM" id="SSF50494">
    <property type="entry name" value="Trypsin-like serine proteases"/>
    <property type="match status" value="1"/>
</dbReference>
<dbReference type="InterPro" id="IPR043504">
    <property type="entry name" value="Peptidase_S1_PA_chymotrypsin"/>
</dbReference>
<evidence type="ECO:0000256" key="3">
    <source>
        <dbReference type="ARBA" id="ARBA00022801"/>
    </source>
</evidence>
<dbReference type="RefSeq" id="WP_100918330.1">
    <property type="nucleotide sequence ID" value="NZ_CP020370.1"/>
</dbReference>
<dbReference type="InterPro" id="IPR009003">
    <property type="entry name" value="Peptidase_S1_PA"/>
</dbReference>
<keyword evidence="6" id="KW-1185">Reference proteome</keyword>